<dbReference type="InterPro" id="IPR002182">
    <property type="entry name" value="NB-ARC"/>
</dbReference>
<feature type="domain" description="TIR" evidence="4">
    <location>
        <begin position="1"/>
        <end position="122"/>
    </location>
</feature>
<dbReference type="InterPro" id="IPR032675">
    <property type="entry name" value="LRR_dom_sf"/>
</dbReference>
<dbReference type="SUPFAM" id="SSF46785">
    <property type="entry name" value="Winged helix' DNA-binding domain"/>
    <property type="match status" value="1"/>
</dbReference>
<keyword evidence="3" id="KW-0611">Plant defense</keyword>
<dbReference type="SUPFAM" id="SSF52200">
    <property type="entry name" value="Toll/Interleukin receptor TIR domain"/>
    <property type="match status" value="1"/>
</dbReference>
<dbReference type="Proteomes" id="UP000825935">
    <property type="component" value="Chromosome 10"/>
</dbReference>
<dbReference type="GO" id="GO:0043531">
    <property type="term" value="F:ADP binding"/>
    <property type="evidence" value="ECO:0007669"/>
    <property type="project" value="InterPro"/>
</dbReference>
<dbReference type="InterPro" id="IPR058192">
    <property type="entry name" value="WHD_ROQ1-like"/>
</dbReference>
<evidence type="ECO:0000313" key="6">
    <source>
        <dbReference type="Proteomes" id="UP000825935"/>
    </source>
</evidence>
<keyword evidence="2" id="KW-0433">Leucine-rich repeat</keyword>
<dbReference type="Pfam" id="PF00931">
    <property type="entry name" value="NB-ARC"/>
    <property type="match status" value="1"/>
</dbReference>
<dbReference type="OrthoDB" id="646178at2759"/>
<evidence type="ECO:0000256" key="3">
    <source>
        <dbReference type="ARBA" id="ARBA00022821"/>
    </source>
</evidence>
<dbReference type="Gene3D" id="3.80.10.10">
    <property type="entry name" value="Ribonuclease Inhibitor"/>
    <property type="match status" value="3"/>
</dbReference>
<proteinExistence type="predicted"/>
<evidence type="ECO:0000256" key="1">
    <source>
        <dbReference type="ARBA" id="ARBA00022528"/>
    </source>
</evidence>
<dbReference type="InterPro" id="IPR044974">
    <property type="entry name" value="Disease_R_plants"/>
</dbReference>
<name>A0A8T2U6Y1_CERRI</name>
<dbReference type="Pfam" id="PF01582">
    <property type="entry name" value="TIR"/>
    <property type="match status" value="1"/>
</dbReference>
<reference evidence="5" key="1">
    <citation type="submission" date="2021-08" db="EMBL/GenBank/DDBJ databases">
        <title>WGS assembly of Ceratopteris richardii.</title>
        <authorList>
            <person name="Marchant D.B."/>
            <person name="Chen G."/>
            <person name="Jenkins J."/>
            <person name="Shu S."/>
            <person name="Leebens-Mack J."/>
            <person name="Grimwood J."/>
            <person name="Schmutz J."/>
            <person name="Soltis P."/>
            <person name="Soltis D."/>
            <person name="Chen Z.-H."/>
        </authorList>
    </citation>
    <scope>NUCLEOTIDE SEQUENCE</scope>
    <source>
        <strain evidence="5">Whitten #5841</strain>
        <tissue evidence="5">Leaf</tissue>
    </source>
</reference>
<accession>A0A8T2U6Y1</accession>
<dbReference type="SUPFAM" id="SSF52540">
    <property type="entry name" value="P-loop containing nucleoside triphosphate hydrolases"/>
    <property type="match status" value="2"/>
</dbReference>
<dbReference type="OMA" id="PNIPNWE"/>
<dbReference type="PROSITE" id="PS50104">
    <property type="entry name" value="TIR"/>
    <property type="match status" value="1"/>
</dbReference>
<dbReference type="InterPro" id="IPR000157">
    <property type="entry name" value="TIR_dom"/>
</dbReference>
<evidence type="ECO:0000313" key="5">
    <source>
        <dbReference type="EMBL" id="KAH7428299.1"/>
    </source>
</evidence>
<dbReference type="Gene3D" id="3.40.50.300">
    <property type="entry name" value="P-loop containing nucleotide triphosphate hydrolases"/>
    <property type="match status" value="1"/>
</dbReference>
<dbReference type="Pfam" id="PF23282">
    <property type="entry name" value="WHD_ROQ1"/>
    <property type="match status" value="1"/>
</dbReference>
<dbReference type="SUPFAM" id="SSF52058">
    <property type="entry name" value="L domain-like"/>
    <property type="match status" value="1"/>
</dbReference>
<organism evidence="5 6">
    <name type="scientific">Ceratopteris richardii</name>
    <name type="common">Triangle waterfern</name>
    <dbReference type="NCBI Taxonomy" id="49495"/>
    <lineage>
        <taxon>Eukaryota</taxon>
        <taxon>Viridiplantae</taxon>
        <taxon>Streptophyta</taxon>
        <taxon>Embryophyta</taxon>
        <taxon>Tracheophyta</taxon>
        <taxon>Polypodiopsida</taxon>
        <taxon>Polypodiidae</taxon>
        <taxon>Polypodiales</taxon>
        <taxon>Pteridineae</taxon>
        <taxon>Pteridaceae</taxon>
        <taxon>Parkerioideae</taxon>
        <taxon>Ceratopteris</taxon>
    </lineage>
</organism>
<dbReference type="AlphaFoldDB" id="A0A8T2U6Y1"/>
<dbReference type="InterPro" id="IPR036390">
    <property type="entry name" value="WH_DNA-bd_sf"/>
</dbReference>
<dbReference type="SUPFAM" id="SSF52047">
    <property type="entry name" value="RNI-like"/>
    <property type="match status" value="1"/>
</dbReference>
<dbReference type="EMBL" id="CM035415">
    <property type="protein sequence ID" value="KAH7428299.1"/>
    <property type="molecule type" value="Genomic_DNA"/>
</dbReference>
<dbReference type="PRINTS" id="PR00364">
    <property type="entry name" value="DISEASERSIST"/>
</dbReference>
<dbReference type="PANTHER" id="PTHR11017:SF385">
    <property type="entry name" value="DISEASE RESISTANCE PROTEIN (TIR-NBS-LRR CLASS)-RELATED"/>
    <property type="match status" value="1"/>
</dbReference>
<dbReference type="Gene3D" id="3.40.50.10140">
    <property type="entry name" value="Toll/interleukin-1 receptor homology (TIR) domain"/>
    <property type="match status" value="1"/>
</dbReference>
<keyword evidence="6" id="KW-1185">Reference proteome</keyword>
<evidence type="ECO:0000256" key="2">
    <source>
        <dbReference type="ARBA" id="ARBA00022614"/>
    </source>
</evidence>
<protein>
    <recommendedName>
        <fullName evidence="4">TIR domain-containing protein</fullName>
    </recommendedName>
</protein>
<dbReference type="GO" id="GO:0006952">
    <property type="term" value="P:defense response"/>
    <property type="evidence" value="ECO:0007669"/>
    <property type="project" value="UniProtKB-KW"/>
</dbReference>
<dbReference type="PANTHER" id="PTHR11017">
    <property type="entry name" value="LEUCINE-RICH REPEAT-CONTAINING PROTEIN"/>
    <property type="match status" value="1"/>
</dbReference>
<evidence type="ECO:0000259" key="4">
    <source>
        <dbReference type="PROSITE" id="PS50104"/>
    </source>
</evidence>
<dbReference type="InterPro" id="IPR042197">
    <property type="entry name" value="Apaf_helical"/>
</dbReference>
<keyword evidence="1" id="KW-0150">Chloroplast</keyword>
<comment type="caution">
    <text evidence="5">The sequence shown here is derived from an EMBL/GenBank/DDBJ whole genome shotgun (WGS) entry which is preliminary data.</text>
</comment>
<dbReference type="GO" id="GO:0007165">
    <property type="term" value="P:signal transduction"/>
    <property type="evidence" value="ECO:0007669"/>
    <property type="project" value="InterPro"/>
</dbReference>
<dbReference type="Gene3D" id="1.10.8.430">
    <property type="entry name" value="Helical domain of apoptotic protease-activating factors"/>
    <property type="match status" value="1"/>
</dbReference>
<dbReference type="InterPro" id="IPR027417">
    <property type="entry name" value="P-loop_NTPase"/>
</dbReference>
<sequence length="1173" mass="133317">MSLFVMWEKIRSATCKNFASSKRCLEEAKLIMNMQWPWSTSSTTRKVIPIFYDVHPYEVRHQPENSEYHKCSVTGSTVQEGDQSWSKSLYELSKIKGFEFRSENMFQWEELEKIVKEVKLSLKEQTHVSFYAKQIDEVQMFVESKKKSEDVSLVGVYGPNKSQFVELLIQKIFDEFDLVSSLSNLMEEASKENWLLHVMGKVYSDPTRLDSHKRLLVHGSHYEQILQRKRCLVVIDVVGNDLYQTRELLERLKSKLMNRSVVVLTSEFKHMLKEVVNVDELIELQESKGTLIICYHKGVDVHEAFLDHVQETFCMYGLEVRLLSKDELLSHGESTRNAKVIVCIISKGFTIAESETMLSDLGCSKILYILYGRDVMNESPSNANCLRINFEESEFNKMEFKTIVNEAVGIFRRGNEKTSEVIDFPIGLVERVDEISTHMGRSGSSLQCFGLVGMGGVGKTTIAKSVYNRLHVEFEKACFCLSTRAKGLVDMQKKLLCDMLGERYKGMDIEDVEHGKRILKEKLKGINALIVLDDVDTGEQLEALYFPLCSLGRESVVIITSRDNGVVKLAQPKKVFDVKEFANRKHSERLFYWHAFLKPEPPAHLKEVSRKVIDACGGLPLSLQVIGAHLYQYNDNDDERGWVEALRYLKRVGEDIFNVLRISFDGLDTNQREAFLDICCFLIGEKEETACRVFESSYGIGRTYLSVLKSKCLITIEESGYEGRLIGMHDHLRDMGRAIIRDKERNRVWDEESAQDILKDESALSTLRGLSIRSNFPFPKVAGKCTSLPDLRILEVKVPYGDKTISEGLCANKILENMRCDGLRWLKWRKANFHDLPDGLCCSTDLRVLDLRGSSNLTNVRIASLSNLHQLNLSYCTNLTSVRIASLSNLQHLNLSKCWRLKHLPEEIASLRSLEQLLLRKCTSLTSLPFLPTTLKELNLKECSSLRSLKASLPKLECLLLGGCVALETAELDADSMLVLCLSWCQRLKEVDCTGLRSLEQLNLQGCQSLTSLPFLPTTLKELNLKWCSSLRAWKASLPKLERLHLAACEALDIAELDADSMRVLDLSGCRRLKEVDCTGLPFLEELKLGRCESLTSLRCLPTTLQRLYLSNCHSLASLPFLPTSLLDLDLRDCRSLKSLQASLPNLLELKAAGCHELERVDLHAPSLRVLDL</sequence>
<dbReference type="InterPro" id="IPR035897">
    <property type="entry name" value="Toll_tir_struct_dom_sf"/>
</dbReference>
<keyword evidence="1" id="KW-0934">Plastid</keyword>
<gene>
    <name evidence="5" type="ORF">KP509_10G086000</name>
</gene>